<sequence length="90" mass="9694">MVCLIKEGVKRGRSGVASSVGSSSTSISGGWSSIVAECHLFLAVFTDSEAKFAPLFGGREEYFALAFEVLEFVLMVSTLILSKKKERDSP</sequence>
<reference evidence="1" key="1">
    <citation type="submission" date="2020-08" db="EMBL/GenBank/DDBJ databases">
        <title>Multicomponent nature underlies the extraordinary mechanical properties of spider dragline silk.</title>
        <authorList>
            <person name="Kono N."/>
            <person name="Nakamura H."/>
            <person name="Mori M."/>
            <person name="Yoshida Y."/>
            <person name="Ohtoshi R."/>
            <person name="Malay A.D."/>
            <person name="Moran D.A.P."/>
            <person name="Tomita M."/>
            <person name="Numata K."/>
            <person name="Arakawa K."/>
        </authorList>
    </citation>
    <scope>NUCLEOTIDE SEQUENCE</scope>
</reference>
<protein>
    <submittedName>
        <fullName evidence="1">Uncharacterized protein</fullName>
    </submittedName>
</protein>
<accession>A0A8X6MTE7</accession>
<dbReference type="AlphaFoldDB" id="A0A8X6MTE7"/>
<proteinExistence type="predicted"/>
<gene>
    <name evidence="1" type="ORF">NPIL_103861</name>
</gene>
<organism evidence="1 2">
    <name type="scientific">Nephila pilipes</name>
    <name type="common">Giant wood spider</name>
    <name type="synonym">Nephila maculata</name>
    <dbReference type="NCBI Taxonomy" id="299642"/>
    <lineage>
        <taxon>Eukaryota</taxon>
        <taxon>Metazoa</taxon>
        <taxon>Ecdysozoa</taxon>
        <taxon>Arthropoda</taxon>
        <taxon>Chelicerata</taxon>
        <taxon>Arachnida</taxon>
        <taxon>Araneae</taxon>
        <taxon>Araneomorphae</taxon>
        <taxon>Entelegynae</taxon>
        <taxon>Araneoidea</taxon>
        <taxon>Nephilidae</taxon>
        <taxon>Nephila</taxon>
    </lineage>
</organism>
<keyword evidence="2" id="KW-1185">Reference proteome</keyword>
<dbReference type="EMBL" id="BMAW01002091">
    <property type="protein sequence ID" value="GFS76912.1"/>
    <property type="molecule type" value="Genomic_DNA"/>
</dbReference>
<evidence type="ECO:0000313" key="2">
    <source>
        <dbReference type="Proteomes" id="UP000887013"/>
    </source>
</evidence>
<dbReference type="Proteomes" id="UP000887013">
    <property type="component" value="Unassembled WGS sequence"/>
</dbReference>
<comment type="caution">
    <text evidence="1">The sequence shown here is derived from an EMBL/GenBank/DDBJ whole genome shotgun (WGS) entry which is preliminary data.</text>
</comment>
<name>A0A8X6MTE7_NEPPI</name>
<evidence type="ECO:0000313" key="1">
    <source>
        <dbReference type="EMBL" id="GFS76912.1"/>
    </source>
</evidence>